<evidence type="ECO:0000256" key="9">
    <source>
        <dbReference type="ARBA" id="ARBA00022516"/>
    </source>
</evidence>
<dbReference type="AlphaFoldDB" id="A0A9D5Q757"/>
<reference evidence="20" key="1">
    <citation type="submission" date="2019-11" db="EMBL/GenBank/DDBJ databases">
        <title>Microbial mats filling the niche in hypersaline microbial mats.</title>
        <authorList>
            <person name="Wong H.L."/>
            <person name="Macleod F.I."/>
            <person name="White R.A. III"/>
            <person name="Burns B.P."/>
        </authorList>
    </citation>
    <scope>NUCLEOTIDE SEQUENCE</scope>
    <source>
        <strain evidence="20">Rbin_158</strain>
    </source>
</reference>
<comment type="subcellular location">
    <subcellularLocation>
        <location evidence="2">Cell membrane</location>
        <topology evidence="2">Multi-pass membrane protein</topology>
    </subcellularLocation>
</comment>
<keyword evidence="11 18" id="KW-0812">Transmembrane</keyword>
<dbReference type="GO" id="GO:0016024">
    <property type="term" value="P:CDP-diacylglycerol biosynthetic process"/>
    <property type="evidence" value="ECO:0007669"/>
    <property type="project" value="TreeGrafter"/>
</dbReference>
<name>A0A9D5Q757_9BACT</name>
<evidence type="ECO:0000256" key="16">
    <source>
        <dbReference type="ARBA" id="ARBA00023209"/>
    </source>
</evidence>
<evidence type="ECO:0000256" key="12">
    <source>
        <dbReference type="ARBA" id="ARBA00022695"/>
    </source>
</evidence>
<dbReference type="PANTHER" id="PTHR46382">
    <property type="entry name" value="PHOSPHATIDATE CYTIDYLYLTRANSFERASE"/>
    <property type="match status" value="1"/>
</dbReference>
<feature type="transmembrane region" description="Helical" evidence="19">
    <location>
        <begin position="140"/>
        <end position="164"/>
    </location>
</feature>
<evidence type="ECO:0000256" key="11">
    <source>
        <dbReference type="ARBA" id="ARBA00022692"/>
    </source>
</evidence>
<dbReference type="GO" id="GO:0005886">
    <property type="term" value="C:plasma membrane"/>
    <property type="evidence" value="ECO:0007669"/>
    <property type="project" value="UniProtKB-SubCell"/>
</dbReference>
<evidence type="ECO:0000256" key="17">
    <source>
        <dbReference type="ARBA" id="ARBA00023264"/>
    </source>
</evidence>
<feature type="transmembrane region" description="Helical" evidence="19">
    <location>
        <begin position="28"/>
        <end position="47"/>
    </location>
</feature>
<protein>
    <recommendedName>
        <fullName evidence="7 18">Phosphatidate cytidylyltransferase</fullName>
        <ecNumber evidence="6 18">2.7.7.41</ecNumber>
    </recommendedName>
</protein>
<evidence type="ECO:0000256" key="14">
    <source>
        <dbReference type="ARBA" id="ARBA00023098"/>
    </source>
</evidence>
<keyword evidence="15 19" id="KW-0472">Membrane</keyword>
<evidence type="ECO:0000256" key="3">
    <source>
        <dbReference type="ARBA" id="ARBA00005119"/>
    </source>
</evidence>
<sequence length="269" mass="29168">MHRTRIVTAIIGGGLLLAIIGWGNLLAFWLVVSIGIIIGLIEFYTMAGARNFSTYRLPGVFLGWLLSLVPFVSARFDSLPLLDFTLTLILLSLLLYALLTKRSLSESIPALAVTLFGILYVSWLLSHLTLLRGLPHGKRLIFYLLLVVWSGDTGAYYAGSLLGTHPLAPMISPKKTIEGAVGGLVASLIASYVAYRTFLPLLGAHDWIMLGVLLAIVAQLGDLCESMIKRGVNVKDSGTLLPGHGGLLDRLDGVMFAAPVLYYYARVLL</sequence>
<keyword evidence="8" id="KW-1003">Cell membrane</keyword>
<evidence type="ECO:0000256" key="8">
    <source>
        <dbReference type="ARBA" id="ARBA00022475"/>
    </source>
</evidence>
<evidence type="ECO:0000256" key="19">
    <source>
        <dbReference type="SAM" id="Phobius"/>
    </source>
</evidence>
<evidence type="ECO:0000313" key="21">
    <source>
        <dbReference type="Proteomes" id="UP000649604"/>
    </source>
</evidence>
<evidence type="ECO:0000256" key="13">
    <source>
        <dbReference type="ARBA" id="ARBA00022989"/>
    </source>
</evidence>
<dbReference type="Pfam" id="PF01148">
    <property type="entry name" value="CTP_transf_1"/>
    <property type="match status" value="1"/>
</dbReference>
<dbReference type="InterPro" id="IPR000374">
    <property type="entry name" value="PC_trans"/>
</dbReference>
<accession>A0A9D5Q757</accession>
<feature type="transmembrane region" description="Helical" evidence="19">
    <location>
        <begin position="111"/>
        <end position="134"/>
    </location>
</feature>
<evidence type="ECO:0000256" key="7">
    <source>
        <dbReference type="ARBA" id="ARBA00019373"/>
    </source>
</evidence>
<dbReference type="Proteomes" id="UP000649604">
    <property type="component" value="Unassembled WGS sequence"/>
</dbReference>
<keyword evidence="10 18" id="KW-0808">Transferase</keyword>
<comment type="pathway">
    <text evidence="4">Lipid metabolism.</text>
</comment>
<feature type="transmembrane region" description="Helical" evidence="19">
    <location>
        <begin position="79"/>
        <end position="99"/>
    </location>
</feature>
<evidence type="ECO:0000256" key="18">
    <source>
        <dbReference type="RuleBase" id="RU003938"/>
    </source>
</evidence>
<dbReference type="GO" id="GO:0004605">
    <property type="term" value="F:phosphatidate cytidylyltransferase activity"/>
    <property type="evidence" value="ECO:0007669"/>
    <property type="project" value="UniProtKB-EC"/>
</dbReference>
<dbReference type="PROSITE" id="PS01315">
    <property type="entry name" value="CDS"/>
    <property type="match status" value="1"/>
</dbReference>
<evidence type="ECO:0000256" key="4">
    <source>
        <dbReference type="ARBA" id="ARBA00005189"/>
    </source>
</evidence>
<feature type="transmembrane region" description="Helical" evidence="19">
    <location>
        <begin position="54"/>
        <end position="73"/>
    </location>
</feature>
<evidence type="ECO:0000256" key="5">
    <source>
        <dbReference type="ARBA" id="ARBA00010185"/>
    </source>
</evidence>
<evidence type="ECO:0000256" key="2">
    <source>
        <dbReference type="ARBA" id="ARBA00004651"/>
    </source>
</evidence>
<comment type="catalytic activity">
    <reaction evidence="1 18">
        <text>a 1,2-diacyl-sn-glycero-3-phosphate + CTP + H(+) = a CDP-1,2-diacyl-sn-glycerol + diphosphate</text>
        <dbReference type="Rhea" id="RHEA:16229"/>
        <dbReference type="ChEBI" id="CHEBI:15378"/>
        <dbReference type="ChEBI" id="CHEBI:33019"/>
        <dbReference type="ChEBI" id="CHEBI:37563"/>
        <dbReference type="ChEBI" id="CHEBI:58332"/>
        <dbReference type="ChEBI" id="CHEBI:58608"/>
        <dbReference type="EC" id="2.7.7.41"/>
    </reaction>
</comment>
<feature type="transmembrane region" description="Helical" evidence="19">
    <location>
        <begin position="5"/>
        <end position="22"/>
    </location>
</feature>
<evidence type="ECO:0000256" key="1">
    <source>
        <dbReference type="ARBA" id="ARBA00001698"/>
    </source>
</evidence>
<keyword evidence="9" id="KW-0444">Lipid biosynthesis</keyword>
<keyword evidence="16" id="KW-0594">Phospholipid biosynthesis</keyword>
<feature type="transmembrane region" description="Helical" evidence="19">
    <location>
        <begin position="176"/>
        <end position="195"/>
    </location>
</feature>
<evidence type="ECO:0000313" key="20">
    <source>
        <dbReference type="EMBL" id="MBD3325962.1"/>
    </source>
</evidence>
<feature type="transmembrane region" description="Helical" evidence="19">
    <location>
        <begin position="207"/>
        <end position="224"/>
    </location>
</feature>
<keyword evidence="13 19" id="KW-1133">Transmembrane helix</keyword>
<gene>
    <name evidence="20" type="ORF">GF339_15350</name>
</gene>
<proteinExistence type="inferred from homology"/>
<comment type="pathway">
    <text evidence="3 18">Phospholipid metabolism; CDP-diacylglycerol biosynthesis; CDP-diacylglycerol from sn-glycerol 3-phosphate: step 3/3.</text>
</comment>
<dbReference type="EC" id="2.7.7.41" evidence="6 18"/>
<comment type="caution">
    <text evidence="20">The sequence shown here is derived from an EMBL/GenBank/DDBJ whole genome shotgun (WGS) entry which is preliminary data.</text>
</comment>
<organism evidence="20 21">
    <name type="scientific">candidate division KSB3 bacterium</name>
    <dbReference type="NCBI Taxonomy" id="2044937"/>
    <lineage>
        <taxon>Bacteria</taxon>
        <taxon>candidate division KSB3</taxon>
    </lineage>
</organism>
<dbReference type="EMBL" id="WJJP01000504">
    <property type="protein sequence ID" value="MBD3325962.1"/>
    <property type="molecule type" value="Genomic_DNA"/>
</dbReference>
<keyword evidence="14" id="KW-0443">Lipid metabolism</keyword>
<dbReference type="PANTHER" id="PTHR46382:SF1">
    <property type="entry name" value="PHOSPHATIDATE CYTIDYLYLTRANSFERASE"/>
    <property type="match status" value="1"/>
</dbReference>
<evidence type="ECO:0000256" key="6">
    <source>
        <dbReference type="ARBA" id="ARBA00012487"/>
    </source>
</evidence>
<keyword evidence="17" id="KW-1208">Phospholipid metabolism</keyword>
<comment type="similarity">
    <text evidence="5 18">Belongs to the CDS family.</text>
</comment>
<evidence type="ECO:0000256" key="10">
    <source>
        <dbReference type="ARBA" id="ARBA00022679"/>
    </source>
</evidence>
<keyword evidence="12 18" id="KW-0548">Nucleotidyltransferase</keyword>
<evidence type="ECO:0000256" key="15">
    <source>
        <dbReference type="ARBA" id="ARBA00023136"/>
    </source>
</evidence>